<comment type="caution">
    <text evidence="2">The sequence shown here is derived from an EMBL/GenBank/DDBJ whole genome shotgun (WGS) entry which is preliminary data.</text>
</comment>
<keyword evidence="3" id="KW-1185">Reference proteome</keyword>
<evidence type="ECO:0000313" key="3">
    <source>
        <dbReference type="Proteomes" id="UP000828390"/>
    </source>
</evidence>
<evidence type="ECO:0000313" key="1">
    <source>
        <dbReference type="EMBL" id="KAH3714010.1"/>
    </source>
</evidence>
<sequence>MDIDEVLIVDEDEQLAQNTYLLSPMYSRHHHECSLCIFQYITEYEEQIHTFESKLVEMNSKLGCGIQTCVTMVLNEFKDDERMSLFKKLTTSEITSHFDSVFGDRICGYNRLKAYNFFSLFDESTVNNSTYIKFIYDTYKHSRNTSLCPYSLLGVYVFLVMINTIGGDAQLKNKHDFLWMFNCLCNHKLRFGKLR</sequence>
<protein>
    <submittedName>
        <fullName evidence="2">Uncharacterized protein</fullName>
    </submittedName>
</protein>
<gene>
    <name evidence="1" type="ORF">DPMN_073813</name>
    <name evidence="2" type="ORF">DPMN_073828</name>
</gene>
<name>A0A9D4BZV3_DREPO</name>
<organism evidence="2 3">
    <name type="scientific">Dreissena polymorpha</name>
    <name type="common">Zebra mussel</name>
    <name type="synonym">Mytilus polymorpha</name>
    <dbReference type="NCBI Taxonomy" id="45954"/>
    <lineage>
        <taxon>Eukaryota</taxon>
        <taxon>Metazoa</taxon>
        <taxon>Spiralia</taxon>
        <taxon>Lophotrochozoa</taxon>
        <taxon>Mollusca</taxon>
        <taxon>Bivalvia</taxon>
        <taxon>Autobranchia</taxon>
        <taxon>Heteroconchia</taxon>
        <taxon>Euheterodonta</taxon>
        <taxon>Imparidentia</taxon>
        <taxon>Neoheterodontei</taxon>
        <taxon>Myida</taxon>
        <taxon>Dreissenoidea</taxon>
        <taxon>Dreissenidae</taxon>
        <taxon>Dreissena</taxon>
    </lineage>
</organism>
<reference evidence="2" key="1">
    <citation type="journal article" date="2019" name="bioRxiv">
        <title>The Genome of the Zebra Mussel, Dreissena polymorpha: A Resource for Invasive Species Research.</title>
        <authorList>
            <person name="McCartney M.A."/>
            <person name="Auch B."/>
            <person name="Kono T."/>
            <person name="Mallez S."/>
            <person name="Zhang Y."/>
            <person name="Obille A."/>
            <person name="Becker A."/>
            <person name="Abrahante J.E."/>
            <person name="Garbe J."/>
            <person name="Badalamenti J.P."/>
            <person name="Herman A."/>
            <person name="Mangelson H."/>
            <person name="Liachko I."/>
            <person name="Sullivan S."/>
            <person name="Sone E.D."/>
            <person name="Koren S."/>
            <person name="Silverstein K.A.T."/>
            <person name="Beckman K.B."/>
            <person name="Gohl D.M."/>
        </authorList>
    </citation>
    <scope>NUCLEOTIDE SEQUENCE</scope>
    <source>
        <strain evidence="2">Duluth1</strain>
        <tissue evidence="2">Whole animal</tissue>
    </source>
</reference>
<evidence type="ECO:0000313" key="2">
    <source>
        <dbReference type="EMBL" id="KAH3714025.1"/>
    </source>
</evidence>
<reference evidence="2" key="2">
    <citation type="submission" date="2020-11" db="EMBL/GenBank/DDBJ databases">
        <authorList>
            <person name="McCartney M.A."/>
            <person name="Auch B."/>
            <person name="Kono T."/>
            <person name="Mallez S."/>
            <person name="Becker A."/>
            <person name="Gohl D.M."/>
            <person name="Silverstein K.A.T."/>
            <person name="Koren S."/>
            <person name="Bechman K.B."/>
            <person name="Herman A."/>
            <person name="Abrahante J.E."/>
            <person name="Garbe J."/>
        </authorList>
    </citation>
    <scope>NUCLEOTIDE SEQUENCE</scope>
    <source>
        <strain evidence="2">Duluth1</strain>
        <tissue evidence="2">Whole animal</tissue>
    </source>
</reference>
<dbReference type="EMBL" id="JAIWYP010000014">
    <property type="protein sequence ID" value="KAH3714010.1"/>
    <property type="molecule type" value="Genomic_DNA"/>
</dbReference>
<proteinExistence type="predicted"/>
<dbReference type="EMBL" id="JAIWYP010000014">
    <property type="protein sequence ID" value="KAH3714025.1"/>
    <property type="molecule type" value="Genomic_DNA"/>
</dbReference>
<dbReference type="Proteomes" id="UP000828390">
    <property type="component" value="Unassembled WGS sequence"/>
</dbReference>
<dbReference type="AlphaFoldDB" id="A0A9D4BZV3"/>
<accession>A0A9D4BZV3</accession>